<feature type="transmembrane region" description="Helical" evidence="1">
    <location>
        <begin position="20"/>
        <end position="40"/>
    </location>
</feature>
<organism evidence="2 3">
    <name type="scientific">Halomicrobium zhouii</name>
    <dbReference type="NCBI Taxonomy" id="767519"/>
    <lineage>
        <taxon>Archaea</taxon>
        <taxon>Methanobacteriati</taxon>
        <taxon>Methanobacteriota</taxon>
        <taxon>Stenosarchaea group</taxon>
        <taxon>Halobacteria</taxon>
        <taxon>Halobacteriales</taxon>
        <taxon>Haloarculaceae</taxon>
        <taxon>Halomicrobium</taxon>
    </lineage>
</organism>
<protein>
    <submittedName>
        <fullName evidence="2">Uncharacterized protein</fullName>
    </submittedName>
</protein>
<gene>
    <name evidence="2" type="ORF">SAMN05216559_1818</name>
</gene>
<sequence>MSYSPVEVSILIKYKPYLIFIRPSIYCLTDGAFSLLCIVLNDVTFLGKGMDVYTTPFPVNAYECL</sequence>
<dbReference type="AlphaFoldDB" id="A0A1I6L1D1"/>
<evidence type="ECO:0000256" key="1">
    <source>
        <dbReference type="SAM" id="Phobius"/>
    </source>
</evidence>
<keyword evidence="1" id="KW-1133">Transmembrane helix</keyword>
<reference evidence="2 3" key="1">
    <citation type="submission" date="2016-10" db="EMBL/GenBank/DDBJ databases">
        <authorList>
            <person name="de Groot N.N."/>
        </authorList>
    </citation>
    <scope>NUCLEOTIDE SEQUENCE [LARGE SCALE GENOMIC DNA]</scope>
    <source>
        <strain evidence="2 3">CGMCC 1.10457</strain>
    </source>
</reference>
<name>A0A1I6L1D1_9EURY</name>
<evidence type="ECO:0000313" key="2">
    <source>
        <dbReference type="EMBL" id="SFR97256.1"/>
    </source>
</evidence>
<keyword evidence="1" id="KW-0472">Membrane</keyword>
<accession>A0A1I6L1D1</accession>
<dbReference type="Proteomes" id="UP000199062">
    <property type="component" value="Unassembled WGS sequence"/>
</dbReference>
<keyword evidence="1" id="KW-0812">Transmembrane</keyword>
<dbReference type="EMBL" id="FOZK01000002">
    <property type="protein sequence ID" value="SFR97256.1"/>
    <property type="molecule type" value="Genomic_DNA"/>
</dbReference>
<proteinExistence type="predicted"/>
<evidence type="ECO:0000313" key="3">
    <source>
        <dbReference type="Proteomes" id="UP000199062"/>
    </source>
</evidence>
<keyword evidence="3" id="KW-1185">Reference proteome</keyword>